<evidence type="ECO:0000313" key="2">
    <source>
        <dbReference type="Proteomes" id="UP000102282"/>
    </source>
</evidence>
<reference evidence="1 2" key="1">
    <citation type="journal article" date="2005" name="J. Virol.">
        <title>Complete genome sequence of the grouper iridovirus and comparison of genomic organization with those of other iridoviruses.</title>
        <authorList>
            <person name="Tsai C.T."/>
            <person name="Ting J.W."/>
            <person name="Wu M.H."/>
            <person name="Wu M.F."/>
            <person name="Guo I.C."/>
            <person name="Chang C.Y."/>
        </authorList>
    </citation>
    <scope>NUCLEOTIDE SEQUENCE [LARGE SCALE GENOMIC DNA]</scope>
</reference>
<gene>
    <name evidence="1" type="ORF">GIV91</name>
</gene>
<proteinExistence type="predicted"/>
<name>Q5GAC5_9VIRU</name>
<accession>Q5GAC5</accession>
<evidence type="ECO:0000313" key="1">
    <source>
        <dbReference type="EMBL" id="AAV91118.1"/>
    </source>
</evidence>
<dbReference type="Proteomes" id="UP000102282">
    <property type="component" value="Genome"/>
</dbReference>
<organism evidence="1 2">
    <name type="scientific">Grouper iridovirus</name>
    <dbReference type="NCBI Taxonomy" id="127569"/>
    <lineage>
        <taxon>Viruses</taxon>
        <taxon>Varidnaviria</taxon>
        <taxon>Bamfordvirae</taxon>
        <taxon>Nucleocytoviricota</taxon>
        <taxon>Megaviricetes</taxon>
        <taxon>Pimascovirales</taxon>
        <taxon>Pimascovirales incertae sedis</taxon>
        <taxon>Iridoviridae</taxon>
        <taxon>Alphairidovirinae</taxon>
        <taxon>Ranavirus</taxon>
        <taxon>Ranavirus epinephelus1</taxon>
        <taxon>Singapore grouper iridovirus</taxon>
    </lineage>
</organism>
<sequence>MCKKSAKSPTRTNTCYKMLSREWLISRMKKHPKGGILSYKYDADLFVLLKAEIFPRERDKCLIVTNDARRYMLWSEYKYAYTVEELQNINTAALPVSFVWIETMDMETLSKRFMTPPGCSLWWYVNSTYFMELTYYMGRTFTNLKIETRKCRATFNPVISLNRSVSEIVEYETRASERFLFAVFTGEYRCYLNVRERREIPEESLFWPDVAYVKMMMQENSDTIPMLSAKSVEEMAVTDNTFDDYRECIYRWCPEYKHDLTQEFGTEWTSSLLSAIKIRAERDRDCAVVVVQTETQKDYAVSKLGETVLVRTYAEILELPNYALPDVVLIAIGNLSEYQEELDLCEKLTDQCIPIVLFKMKEYDFAEMEANKIYSEYEMIKYRDWLEYYTV</sequence>
<dbReference type="EMBL" id="AY666015">
    <property type="protein sequence ID" value="AAV91118.1"/>
    <property type="molecule type" value="Genomic_DNA"/>
</dbReference>
<protein>
    <submittedName>
        <fullName evidence="1">Uncharacterized protein</fullName>
    </submittedName>
</protein>